<dbReference type="Pfam" id="PF05768">
    <property type="entry name" value="Glrx-like"/>
    <property type="match status" value="1"/>
</dbReference>
<proteinExistence type="predicted"/>
<gene>
    <name evidence="1" type="ORF">ACCAA_130225</name>
</gene>
<dbReference type="Gene3D" id="3.40.30.10">
    <property type="entry name" value="Glutaredoxin"/>
    <property type="match status" value="1"/>
</dbReference>
<dbReference type="Proteomes" id="UP000199169">
    <property type="component" value="Unassembled WGS sequence"/>
</dbReference>
<accession>A0A1A8XK60</accession>
<dbReference type="STRING" id="1860102.ACCAA_130225"/>
<organism evidence="1 2">
    <name type="scientific">Candidatus Accumulibacter aalborgensis</name>
    <dbReference type="NCBI Taxonomy" id="1860102"/>
    <lineage>
        <taxon>Bacteria</taxon>
        <taxon>Pseudomonadati</taxon>
        <taxon>Pseudomonadota</taxon>
        <taxon>Betaproteobacteria</taxon>
        <taxon>Candidatus Accumulibacter</taxon>
    </lineage>
</organism>
<keyword evidence="2" id="KW-1185">Reference proteome</keyword>
<dbReference type="AlphaFoldDB" id="A0A1A8XK60"/>
<dbReference type="RefSeq" id="WP_186405960.1">
    <property type="nucleotide sequence ID" value="NZ_FLQX01000035.1"/>
</dbReference>
<dbReference type="InterPro" id="IPR036249">
    <property type="entry name" value="Thioredoxin-like_sf"/>
</dbReference>
<evidence type="ECO:0000313" key="1">
    <source>
        <dbReference type="EMBL" id="SBT04333.1"/>
    </source>
</evidence>
<dbReference type="SUPFAM" id="SSF52833">
    <property type="entry name" value="Thioredoxin-like"/>
    <property type="match status" value="1"/>
</dbReference>
<dbReference type="InterPro" id="IPR008554">
    <property type="entry name" value="Glutaredoxin-like"/>
</dbReference>
<name>A0A1A8XK60_9PROT</name>
<protein>
    <submittedName>
        <fullName evidence="1">Glutaredoxin 2</fullName>
    </submittedName>
</protein>
<sequence>MTQAVKLTLVSRCYCHLCQEMEIALRPLAADFGAEVEVLDVDADPALEALYDERVPVLLHDGKELCHYFLEVRKVRDYLSEIG</sequence>
<evidence type="ECO:0000313" key="2">
    <source>
        <dbReference type="Proteomes" id="UP000199169"/>
    </source>
</evidence>
<dbReference type="EMBL" id="FLQX01000035">
    <property type="protein sequence ID" value="SBT04333.1"/>
    <property type="molecule type" value="Genomic_DNA"/>
</dbReference>
<reference evidence="1 2" key="1">
    <citation type="submission" date="2016-06" db="EMBL/GenBank/DDBJ databases">
        <authorList>
            <person name="Kjaerup R.B."/>
            <person name="Dalgaard T.S."/>
            <person name="Juul-Madsen H.R."/>
        </authorList>
    </citation>
    <scope>NUCLEOTIDE SEQUENCE [LARGE SCALE GENOMIC DNA]</scope>
    <source>
        <strain evidence="1">3</strain>
    </source>
</reference>